<keyword evidence="1" id="KW-0812">Transmembrane</keyword>
<dbReference type="Proteomes" id="UP000619079">
    <property type="component" value="Unassembled WGS sequence"/>
</dbReference>
<dbReference type="EMBL" id="JAELVR010000003">
    <property type="protein sequence ID" value="MBJ6370811.1"/>
    <property type="molecule type" value="Genomic_DNA"/>
</dbReference>
<keyword evidence="3" id="KW-1185">Reference proteome</keyword>
<organism evidence="2 3">
    <name type="scientific">Sedimentitalea arenosa</name>
    <dbReference type="NCBI Taxonomy" id="2798803"/>
    <lineage>
        <taxon>Bacteria</taxon>
        <taxon>Pseudomonadati</taxon>
        <taxon>Pseudomonadota</taxon>
        <taxon>Alphaproteobacteria</taxon>
        <taxon>Rhodobacterales</taxon>
        <taxon>Paracoccaceae</taxon>
        <taxon>Sedimentitalea</taxon>
    </lineage>
</organism>
<evidence type="ECO:0000313" key="3">
    <source>
        <dbReference type="Proteomes" id="UP000619079"/>
    </source>
</evidence>
<evidence type="ECO:0000256" key="1">
    <source>
        <dbReference type="SAM" id="Phobius"/>
    </source>
</evidence>
<accession>A0A8J7LZJ1</accession>
<reference evidence="2" key="1">
    <citation type="submission" date="2020-12" db="EMBL/GenBank/DDBJ databases">
        <title>Sedimentitalea sp. nov., isolated from sand in Incheon.</title>
        <authorList>
            <person name="Kim W."/>
        </authorList>
    </citation>
    <scope>NUCLEOTIDE SEQUENCE</scope>
    <source>
        <strain evidence="2">CAU 1593</strain>
    </source>
</reference>
<protein>
    <submittedName>
        <fullName evidence="2">Uncharacterized protein</fullName>
    </submittedName>
</protein>
<dbReference type="RefSeq" id="WP_199023618.1">
    <property type="nucleotide sequence ID" value="NZ_JAELVR010000003.1"/>
</dbReference>
<gene>
    <name evidence="2" type="ORF">JF290_04690</name>
</gene>
<dbReference type="AlphaFoldDB" id="A0A8J7LZJ1"/>
<keyword evidence="1" id="KW-1133">Transmembrane helix</keyword>
<keyword evidence="1" id="KW-0472">Membrane</keyword>
<sequence>MNTILEWLNENASALGVVLIACPLAWTMIQWFLIKRSEERDRQFKVYHMLVKELVQPDEEGSIYLDRQIAVVFELERLKEYRKLSVRILKGLRDRWSKLASVNTPFQRLIDQIDETIAELEK</sequence>
<evidence type="ECO:0000313" key="2">
    <source>
        <dbReference type="EMBL" id="MBJ6370811.1"/>
    </source>
</evidence>
<feature type="transmembrane region" description="Helical" evidence="1">
    <location>
        <begin position="12"/>
        <end position="34"/>
    </location>
</feature>
<comment type="caution">
    <text evidence="2">The sequence shown here is derived from an EMBL/GenBank/DDBJ whole genome shotgun (WGS) entry which is preliminary data.</text>
</comment>
<proteinExistence type="predicted"/>
<name>A0A8J7LZJ1_9RHOB</name>